<accession>A0A074VT23</accession>
<evidence type="ECO:0000256" key="1">
    <source>
        <dbReference type="ARBA" id="ARBA00000966"/>
    </source>
</evidence>
<evidence type="ECO:0000256" key="4">
    <source>
        <dbReference type="ARBA" id="ARBA00022801"/>
    </source>
</evidence>
<dbReference type="GeneID" id="63921392"/>
<dbReference type="STRING" id="1043003.A0A074VT23"/>
<organism evidence="9 10">
    <name type="scientific">Aureobasidium melanogenum (strain CBS 110374)</name>
    <name type="common">Aureobasidium pullulans var. melanogenum</name>
    <dbReference type="NCBI Taxonomy" id="1043003"/>
    <lineage>
        <taxon>Eukaryota</taxon>
        <taxon>Fungi</taxon>
        <taxon>Dikarya</taxon>
        <taxon>Ascomycota</taxon>
        <taxon>Pezizomycotina</taxon>
        <taxon>Dothideomycetes</taxon>
        <taxon>Dothideomycetidae</taxon>
        <taxon>Dothideales</taxon>
        <taxon>Saccotheciaceae</taxon>
        <taxon>Aureobasidium</taxon>
    </lineage>
</organism>
<evidence type="ECO:0000256" key="6">
    <source>
        <dbReference type="RuleBase" id="RU361153"/>
    </source>
</evidence>
<feature type="chain" id="PRO_5001701869" description="cellulase" evidence="7">
    <location>
        <begin position="19"/>
        <end position="342"/>
    </location>
</feature>
<keyword evidence="4 6" id="KW-0378">Hydrolase</keyword>
<keyword evidence="7" id="KW-0732">Signal</keyword>
<evidence type="ECO:0000256" key="7">
    <source>
        <dbReference type="SAM" id="SignalP"/>
    </source>
</evidence>
<evidence type="ECO:0000259" key="8">
    <source>
        <dbReference type="Pfam" id="PF00150"/>
    </source>
</evidence>
<dbReference type="RefSeq" id="XP_040880601.1">
    <property type="nucleotide sequence ID" value="XM_041028019.1"/>
</dbReference>
<dbReference type="InterPro" id="IPR001547">
    <property type="entry name" value="Glyco_hydro_5"/>
</dbReference>
<dbReference type="GO" id="GO:0008810">
    <property type="term" value="F:cellulase activity"/>
    <property type="evidence" value="ECO:0007669"/>
    <property type="project" value="UniProtKB-EC"/>
</dbReference>
<evidence type="ECO:0000313" key="9">
    <source>
        <dbReference type="EMBL" id="KEQ63578.1"/>
    </source>
</evidence>
<dbReference type="SUPFAM" id="SSF51445">
    <property type="entry name" value="(Trans)glycosidases"/>
    <property type="match status" value="1"/>
</dbReference>
<keyword evidence="10" id="KW-1185">Reference proteome</keyword>
<proteinExistence type="inferred from homology"/>
<dbReference type="Proteomes" id="UP000030672">
    <property type="component" value="Unassembled WGS sequence"/>
</dbReference>
<feature type="signal peptide" evidence="7">
    <location>
        <begin position="1"/>
        <end position="18"/>
    </location>
</feature>
<dbReference type="EC" id="3.2.1.4" evidence="3"/>
<evidence type="ECO:0000256" key="5">
    <source>
        <dbReference type="ARBA" id="ARBA00023295"/>
    </source>
</evidence>
<sequence>MHLPSLLLAAGSAGLVLAQPLTRLGQRAANKLRFIGVNESGPEFGEGNIPGRLGTDYTWPDLDSISTFVNKGYNSFRVNFLMERLVPNQMTGSLDAAYLSNLTQTVDGITKFGAYAIIVPHNYGRYNGAVITSTKDFATFWKTVATQFKDNEKVIFDTNNEFHDESSTLVAELNQAAINAIRSVGATSQYITVEGNAWTGAWTWTTTQGTDGKTNGETMVDLTDSVENKLIYQMHQYLDSDGSGTHPTCVSQTIGSERLKAATTWLRDNKKIGLIGEFAGAVNADCEAAVKDMLAYVAENSDVWAGALWWAAGPWWGDYMFSVEPKDGVAYSTYADLIASYA</sequence>
<gene>
    <name evidence="9" type="ORF">M437DRAFT_83954</name>
</gene>
<reference evidence="9 10" key="1">
    <citation type="journal article" date="2014" name="BMC Genomics">
        <title>Genome sequencing of four Aureobasidium pullulans varieties: biotechnological potential, stress tolerance, and description of new species.</title>
        <authorList>
            <person name="Gostin Ar C."/>
            <person name="Ohm R.A."/>
            <person name="Kogej T."/>
            <person name="Sonjak S."/>
            <person name="Turk M."/>
            <person name="Zajc J."/>
            <person name="Zalar P."/>
            <person name="Grube M."/>
            <person name="Sun H."/>
            <person name="Han J."/>
            <person name="Sharma A."/>
            <person name="Chiniquy J."/>
            <person name="Ngan C.Y."/>
            <person name="Lipzen A."/>
            <person name="Barry K."/>
            <person name="Grigoriev I.V."/>
            <person name="Gunde-Cimerman N."/>
        </authorList>
    </citation>
    <scope>NUCLEOTIDE SEQUENCE [LARGE SCALE GENOMIC DNA]</scope>
    <source>
        <strain evidence="9 10">CBS 110374</strain>
    </source>
</reference>
<evidence type="ECO:0000256" key="2">
    <source>
        <dbReference type="ARBA" id="ARBA00005641"/>
    </source>
</evidence>
<evidence type="ECO:0000256" key="3">
    <source>
        <dbReference type="ARBA" id="ARBA00012601"/>
    </source>
</evidence>
<feature type="domain" description="Glycoside hydrolase family 5" evidence="8">
    <location>
        <begin position="37"/>
        <end position="312"/>
    </location>
</feature>
<dbReference type="EMBL" id="KL584831">
    <property type="protein sequence ID" value="KEQ63578.1"/>
    <property type="molecule type" value="Genomic_DNA"/>
</dbReference>
<dbReference type="InterPro" id="IPR017853">
    <property type="entry name" value="GH"/>
</dbReference>
<dbReference type="AlphaFoldDB" id="A0A074VT23"/>
<name>A0A074VT23_AURM1</name>
<comment type="catalytic activity">
    <reaction evidence="1">
        <text>Endohydrolysis of (1-&gt;4)-beta-D-glucosidic linkages in cellulose, lichenin and cereal beta-D-glucans.</text>
        <dbReference type="EC" id="3.2.1.4"/>
    </reaction>
</comment>
<dbReference type="PANTHER" id="PTHR34142">
    <property type="entry name" value="ENDO-BETA-1,4-GLUCANASE A"/>
    <property type="match status" value="1"/>
</dbReference>
<keyword evidence="5 6" id="KW-0326">Glycosidase</keyword>
<dbReference type="Pfam" id="PF00150">
    <property type="entry name" value="Cellulase"/>
    <property type="match status" value="1"/>
</dbReference>
<comment type="similarity">
    <text evidence="2 6">Belongs to the glycosyl hydrolase 5 (cellulase A) family.</text>
</comment>
<dbReference type="Gene3D" id="3.20.20.80">
    <property type="entry name" value="Glycosidases"/>
    <property type="match status" value="1"/>
</dbReference>
<dbReference type="PANTHER" id="PTHR34142:SF1">
    <property type="entry name" value="GLYCOSIDE HYDROLASE FAMILY 5 DOMAIN-CONTAINING PROTEIN"/>
    <property type="match status" value="1"/>
</dbReference>
<evidence type="ECO:0000313" key="10">
    <source>
        <dbReference type="Proteomes" id="UP000030672"/>
    </source>
</evidence>
<protein>
    <recommendedName>
        <fullName evidence="3">cellulase</fullName>
        <ecNumber evidence="3">3.2.1.4</ecNumber>
    </recommendedName>
</protein>
<dbReference type="GO" id="GO:0009251">
    <property type="term" value="P:glucan catabolic process"/>
    <property type="evidence" value="ECO:0007669"/>
    <property type="project" value="TreeGrafter"/>
</dbReference>
<dbReference type="HOGENOM" id="CLU_029718_0_2_1"/>